<dbReference type="AlphaFoldDB" id="A0A409XZ65"/>
<gene>
    <name evidence="2" type="ORF">CVT26_016210</name>
</gene>
<comment type="caution">
    <text evidence="2">The sequence shown here is derived from an EMBL/GenBank/DDBJ whole genome shotgun (WGS) entry which is preliminary data.</text>
</comment>
<protein>
    <submittedName>
        <fullName evidence="2">Uncharacterized protein</fullName>
    </submittedName>
</protein>
<evidence type="ECO:0000313" key="3">
    <source>
        <dbReference type="Proteomes" id="UP000284706"/>
    </source>
</evidence>
<evidence type="ECO:0000313" key="2">
    <source>
        <dbReference type="EMBL" id="PPQ95995.1"/>
    </source>
</evidence>
<dbReference type="EMBL" id="NHYE01001401">
    <property type="protein sequence ID" value="PPQ95995.1"/>
    <property type="molecule type" value="Genomic_DNA"/>
</dbReference>
<feature type="region of interest" description="Disordered" evidence="1">
    <location>
        <begin position="1"/>
        <end position="29"/>
    </location>
</feature>
<dbReference type="Proteomes" id="UP000284706">
    <property type="component" value="Unassembled WGS sequence"/>
</dbReference>
<accession>A0A409XZ65</accession>
<dbReference type="InParanoid" id="A0A409XZ65"/>
<reference evidence="2 3" key="1">
    <citation type="journal article" date="2018" name="Evol. Lett.">
        <title>Horizontal gene cluster transfer increased hallucinogenic mushroom diversity.</title>
        <authorList>
            <person name="Reynolds H.T."/>
            <person name="Vijayakumar V."/>
            <person name="Gluck-Thaler E."/>
            <person name="Korotkin H.B."/>
            <person name="Matheny P.B."/>
            <person name="Slot J.C."/>
        </authorList>
    </citation>
    <scope>NUCLEOTIDE SEQUENCE [LARGE SCALE GENOMIC DNA]</scope>
    <source>
        <strain evidence="2 3">SRW20</strain>
    </source>
</reference>
<organism evidence="2 3">
    <name type="scientific">Gymnopilus dilepis</name>
    <dbReference type="NCBI Taxonomy" id="231916"/>
    <lineage>
        <taxon>Eukaryota</taxon>
        <taxon>Fungi</taxon>
        <taxon>Dikarya</taxon>
        <taxon>Basidiomycota</taxon>
        <taxon>Agaricomycotina</taxon>
        <taxon>Agaricomycetes</taxon>
        <taxon>Agaricomycetidae</taxon>
        <taxon>Agaricales</taxon>
        <taxon>Agaricineae</taxon>
        <taxon>Hymenogastraceae</taxon>
        <taxon>Gymnopilus</taxon>
    </lineage>
</organism>
<proteinExistence type="predicted"/>
<name>A0A409XZ65_9AGAR</name>
<sequence length="138" mass="14474">MLPTPSAWCDKRGRVGSSKGGDGHCLQKGRRTTSDSIFHAREVGRWHWALAAEGGRGESIILTTPPARPEQRGGGEVATAMALGWVVQAQAEQPTSDALFHAREMGVVGVGSLKGKFSAPLSLLHGEGAEASPGQGYK</sequence>
<keyword evidence="3" id="KW-1185">Reference proteome</keyword>
<evidence type="ECO:0000256" key="1">
    <source>
        <dbReference type="SAM" id="MobiDB-lite"/>
    </source>
</evidence>